<feature type="transmembrane region" description="Helical" evidence="6">
    <location>
        <begin position="304"/>
        <end position="329"/>
    </location>
</feature>
<dbReference type="PANTHER" id="PTHR43738">
    <property type="entry name" value="ABC TRANSPORTER, MEMBRANE PROTEIN"/>
    <property type="match status" value="1"/>
</dbReference>
<comment type="subcellular location">
    <subcellularLocation>
        <location evidence="1">Cell membrane</location>
        <topology evidence="1">Multi-pass membrane protein</topology>
    </subcellularLocation>
</comment>
<dbReference type="PANTHER" id="PTHR43738:SF3">
    <property type="entry name" value="ABC TRANSPORTER PERMEASE"/>
    <property type="match status" value="1"/>
</dbReference>
<protein>
    <recommendedName>
        <fullName evidence="11">ABC3 transporter permease protein domain-containing protein</fullName>
    </recommendedName>
</protein>
<organism evidence="9 10">
    <name type="scientific">Candidatus Muproteobacteria bacterium RBG_19FT_COMBO_61_10</name>
    <dbReference type="NCBI Taxonomy" id="1817761"/>
    <lineage>
        <taxon>Bacteria</taxon>
        <taxon>Pseudomonadati</taxon>
        <taxon>Pseudomonadota</taxon>
        <taxon>Candidatus Muproteobacteria</taxon>
    </lineage>
</organism>
<dbReference type="Proteomes" id="UP000177950">
    <property type="component" value="Unassembled WGS sequence"/>
</dbReference>
<dbReference type="EMBL" id="MFSV01000157">
    <property type="protein sequence ID" value="OGI57040.1"/>
    <property type="molecule type" value="Genomic_DNA"/>
</dbReference>
<dbReference type="InterPro" id="IPR051125">
    <property type="entry name" value="ABC-4/HrtB_transporter"/>
</dbReference>
<evidence type="ECO:0000313" key="9">
    <source>
        <dbReference type="EMBL" id="OGI57040.1"/>
    </source>
</evidence>
<accession>A0A1F6UI16</accession>
<dbReference type="InterPro" id="IPR003838">
    <property type="entry name" value="ABC3_permease_C"/>
</dbReference>
<keyword evidence="4 6" id="KW-1133">Transmembrane helix</keyword>
<dbReference type="AlphaFoldDB" id="A0A1F6UI16"/>
<feature type="domain" description="MacB-like periplasmic core" evidence="8">
    <location>
        <begin position="19"/>
        <end position="229"/>
    </location>
</feature>
<dbReference type="GO" id="GO:0005886">
    <property type="term" value="C:plasma membrane"/>
    <property type="evidence" value="ECO:0007669"/>
    <property type="project" value="UniProtKB-SubCell"/>
</dbReference>
<evidence type="ECO:0000256" key="5">
    <source>
        <dbReference type="ARBA" id="ARBA00023136"/>
    </source>
</evidence>
<keyword evidence="2" id="KW-1003">Cell membrane</keyword>
<evidence type="ECO:0000256" key="6">
    <source>
        <dbReference type="SAM" id="Phobius"/>
    </source>
</evidence>
<name>A0A1F6UI16_9PROT</name>
<feature type="transmembrane region" description="Helical" evidence="6">
    <location>
        <begin position="349"/>
        <end position="366"/>
    </location>
</feature>
<keyword evidence="5 6" id="KW-0472">Membrane</keyword>
<evidence type="ECO:0000256" key="1">
    <source>
        <dbReference type="ARBA" id="ARBA00004651"/>
    </source>
</evidence>
<feature type="transmembrane region" description="Helical" evidence="6">
    <location>
        <begin position="257"/>
        <end position="277"/>
    </location>
</feature>
<feature type="domain" description="ABC3 transporter permease C-terminal" evidence="7">
    <location>
        <begin position="264"/>
        <end position="375"/>
    </location>
</feature>
<evidence type="ECO:0000313" key="10">
    <source>
        <dbReference type="Proteomes" id="UP000177950"/>
    </source>
</evidence>
<dbReference type="Pfam" id="PF02687">
    <property type="entry name" value="FtsX"/>
    <property type="match status" value="1"/>
</dbReference>
<comment type="caution">
    <text evidence="9">The sequence shown here is derived from an EMBL/GenBank/DDBJ whole genome shotgun (WGS) entry which is preliminary data.</text>
</comment>
<evidence type="ECO:0000256" key="2">
    <source>
        <dbReference type="ARBA" id="ARBA00022475"/>
    </source>
</evidence>
<evidence type="ECO:0000259" key="7">
    <source>
        <dbReference type="Pfam" id="PF02687"/>
    </source>
</evidence>
<evidence type="ECO:0000256" key="4">
    <source>
        <dbReference type="ARBA" id="ARBA00022989"/>
    </source>
</evidence>
<evidence type="ECO:0000256" key="3">
    <source>
        <dbReference type="ARBA" id="ARBA00022692"/>
    </source>
</evidence>
<gene>
    <name evidence="9" type="ORF">A2V58_03735</name>
</gene>
<evidence type="ECO:0008006" key="11">
    <source>
        <dbReference type="Google" id="ProtNLM"/>
    </source>
</evidence>
<reference evidence="9 10" key="1">
    <citation type="journal article" date="2016" name="Nat. Commun.">
        <title>Thousands of microbial genomes shed light on interconnected biogeochemical processes in an aquifer system.</title>
        <authorList>
            <person name="Anantharaman K."/>
            <person name="Brown C.T."/>
            <person name="Hug L.A."/>
            <person name="Sharon I."/>
            <person name="Castelle C.J."/>
            <person name="Probst A.J."/>
            <person name="Thomas B.C."/>
            <person name="Singh A."/>
            <person name="Wilkins M.J."/>
            <person name="Karaoz U."/>
            <person name="Brodie E.L."/>
            <person name="Williams K.H."/>
            <person name="Hubbard S.S."/>
            <person name="Banfield J.F."/>
        </authorList>
    </citation>
    <scope>NUCLEOTIDE SEQUENCE [LARGE SCALE GENOMIC DNA]</scope>
</reference>
<proteinExistence type="predicted"/>
<sequence length="384" mass="42305">MKYLHLIWTDLFRKKTRTLLTVLSIVVAFLLFGLLDAVRVAFTVHESVEGASRLITSSRLSIIQPLPYADLSQIQHVPGVEAVAYANWFGGIYQDRKNFFANFAVSPNFLDVYPEFLLPQEQKHAFASTRTAAVVGENLAQRFGWKIGDKIPLEATIFLAADGGNTWTFDLVGIFRARDKRDRGQEDQMWFRYDYFDENRILSNGTVGWYVVQVVDPGHADNVARAIDKLFANSDAETKTQTEKQFSMDFVRQMGDVGLIVTSIMGAVLFTILLLTGNTMSQAVRERIPELAVLKTIGFSNQSLLWLVLAESLLLVALGGITGLLLASIGADILSAAFRGGAFSVGGQSWLTGSVLMLLLGLSVGLPPGVRAMRLRIVDALSAH</sequence>
<dbReference type="InterPro" id="IPR025857">
    <property type="entry name" value="MacB_PCD"/>
</dbReference>
<evidence type="ECO:0000259" key="8">
    <source>
        <dbReference type="Pfam" id="PF12704"/>
    </source>
</evidence>
<keyword evidence="3 6" id="KW-0812">Transmembrane</keyword>
<dbReference type="Pfam" id="PF12704">
    <property type="entry name" value="MacB_PCD"/>
    <property type="match status" value="1"/>
</dbReference>